<keyword evidence="5" id="KW-1185">Reference proteome</keyword>
<dbReference type="OrthoDB" id="4222821at2759"/>
<dbReference type="PROSITE" id="PS50048">
    <property type="entry name" value="ZN2_CY6_FUNGAL_2"/>
    <property type="match status" value="1"/>
</dbReference>
<keyword evidence="1" id="KW-0539">Nucleus</keyword>
<evidence type="ECO:0000256" key="2">
    <source>
        <dbReference type="SAM" id="MobiDB-lite"/>
    </source>
</evidence>
<feature type="region of interest" description="Disordered" evidence="2">
    <location>
        <begin position="209"/>
        <end position="229"/>
    </location>
</feature>
<comment type="caution">
    <text evidence="4">The sequence shown here is derived from an EMBL/GenBank/DDBJ whole genome shotgun (WGS) entry which is preliminary data.</text>
</comment>
<dbReference type="InterPro" id="IPR036864">
    <property type="entry name" value="Zn2-C6_fun-type_DNA-bd_sf"/>
</dbReference>
<dbReference type="PANTHER" id="PTHR31668">
    <property type="entry name" value="GLUCOSE TRANSPORT TRANSCRIPTION REGULATOR RGT1-RELATED-RELATED"/>
    <property type="match status" value="1"/>
</dbReference>
<protein>
    <recommendedName>
        <fullName evidence="3">Zn(2)-C6 fungal-type domain-containing protein</fullName>
    </recommendedName>
</protein>
<reference evidence="4 5" key="1">
    <citation type="submission" date="2017-06" db="EMBL/GenBank/DDBJ databases">
        <title>Ant-infecting Ophiocordyceps genomes reveal a high diversity of potential behavioral manipulation genes and a possible major role for enterotoxins.</title>
        <authorList>
            <person name="De Bekker C."/>
            <person name="Evans H.C."/>
            <person name="Brachmann A."/>
            <person name="Hughes D.P."/>
        </authorList>
    </citation>
    <scope>NUCLEOTIDE SEQUENCE [LARGE SCALE GENOMIC DNA]</scope>
    <source>
        <strain evidence="4 5">Map16</strain>
    </source>
</reference>
<dbReference type="PROSITE" id="PS00463">
    <property type="entry name" value="ZN2_CY6_FUNGAL_1"/>
    <property type="match status" value="1"/>
</dbReference>
<evidence type="ECO:0000313" key="5">
    <source>
        <dbReference type="Proteomes" id="UP000226431"/>
    </source>
</evidence>
<feature type="compositionally biased region" description="Low complexity" evidence="2">
    <location>
        <begin position="213"/>
        <end position="229"/>
    </location>
</feature>
<dbReference type="GO" id="GO:0000981">
    <property type="term" value="F:DNA-binding transcription factor activity, RNA polymerase II-specific"/>
    <property type="evidence" value="ECO:0007669"/>
    <property type="project" value="InterPro"/>
</dbReference>
<dbReference type="CDD" id="cd00067">
    <property type="entry name" value="GAL4"/>
    <property type="match status" value="1"/>
</dbReference>
<dbReference type="InterPro" id="IPR050797">
    <property type="entry name" value="Carb_Metab_Trans_Reg"/>
</dbReference>
<dbReference type="SMART" id="SM00066">
    <property type="entry name" value="GAL4"/>
    <property type="match status" value="1"/>
</dbReference>
<organism evidence="4 5">
    <name type="scientific">Ophiocordyceps camponoti-rufipedis</name>
    <dbReference type="NCBI Taxonomy" id="2004952"/>
    <lineage>
        <taxon>Eukaryota</taxon>
        <taxon>Fungi</taxon>
        <taxon>Dikarya</taxon>
        <taxon>Ascomycota</taxon>
        <taxon>Pezizomycotina</taxon>
        <taxon>Sordariomycetes</taxon>
        <taxon>Hypocreomycetidae</taxon>
        <taxon>Hypocreales</taxon>
        <taxon>Ophiocordycipitaceae</taxon>
        <taxon>Ophiocordyceps</taxon>
    </lineage>
</organism>
<dbReference type="GO" id="GO:0008270">
    <property type="term" value="F:zinc ion binding"/>
    <property type="evidence" value="ECO:0007669"/>
    <property type="project" value="InterPro"/>
</dbReference>
<dbReference type="STRING" id="2004952.A0A2C5ZEU6"/>
<dbReference type="SUPFAM" id="SSF57701">
    <property type="entry name" value="Zn2/Cys6 DNA-binding domain"/>
    <property type="match status" value="1"/>
</dbReference>
<dbReference type="EMBL" id="NJES01000084">
    <property type="protein sequence ID" value="PHH78320.1"/>
    <property type="molecule type" value="Genomic_DNA"/>
</dbReference>
<accession>A0A2C5ZEU6</accession>
<feature type="compositionally biased region" description="Polar residues" evidence="2">
    <location>
        <begin position="55"/>
        <end position="73"/>
    </location>
</feature>
<dbReference type="Pfam" id="PF00172">
    <property type="entry name" value="Zn_clus"/>
    <property type="match status" value="1"/>
</dbReference>
<dbReference type="AlphaFoldDB" id="A0A2C5ZEU6"/>
<dbReference type="InterPro" id="IPR001138">
    <property type="entry name" value="Zn2Cys6_DnaBD"/>
</dbReference>
<dbReference type="Gene3D" id="4.10.240.10">
    <property type="entry name" value="Zn(2)-C6 fungal-type DNA-binding domain"/>
    <property type="match status" value="1"/>
</dbReference>
<evidence type="ECO:0000256" key="1">
    <source>
        <dbReference type="ARBA" id="ARBA00023242"/>
    </source>
</evidence>
<evidence type="ECO:0000313" key="4">
    <source>
        <dbReference type="EMBL" id="PHH78320.1"/>
    </source>
</evidence>
<evidence type="ECO:0000259" key="3">
    <source>
        <dbReference type="PROSITE" id="PS50048"/>
    </source>
</evidence>
<sequence>MDGSKRRLERLACDRCHRQKLRCSRASSQSRACQRCVKAGERCTYSPPLRLGRPVSSNKQDNKNGQSRHSTPVSLPAPSVSPTVVAMPEPTDYLMDNKAFLQDLEVDYRQGISLAPTMMPLDMDQPPATCDMDDFYLYSTTTPYPPETLFDDGPRLGFDGDADRQLLALQQSLFEAVSVDDVEGLDKTIGLVARASNMLLSIITALTSPSPSPSSSSSSGSPPLLSASHGPCSADSATTTILLVTACYARILNKVDAIASRLHDMVSCSDHEALLALPSIQMGTFIPVAPAIQASVLVQLLSQSVCEIEKRLPSLTCALVVPPVTARGGGVARSNVADMVGAVYGNVVNLEAHVKGVLAVTLDLLSRGGSCHREQRGYAME</sequence>
<name>A0A2C5ZEU6_9HYPO</name>
<feature type="domain" description="Zn(2)-C6 fungal-type" evidence="3">
    <location>
        <begin position="12"/>
        <end position="45"/>
    </location>
</feature>
<dbReference type="Proteomes" id="UP000226431">
    <property type="component" value="Unassembled WGS sequence"/>
</dbReference>
<feature type="region of interest" description="Disordered" evidence="2">
    <location>
        <begin position="47"/>
        <end position="81"/>
    </location>
</feature>
<gene>
    <name evidence="4" type="ORF">CDD80_7075</name>
</gene>
<proteinExistence type="predicted"/>